<dbReference type="Proteomes" id="UP001054837">
    <property type="component" value="Unassembled WGS sequence"/>
</dbReference>
<organism evidence="1 2">
    <name type="scientific">Caerostris darwini</name>
    <dbReference type="NCBI Taxonomy" id="1538125"/>
    <lineage>
        <taxon>Eukaryota</taxon>
        <taxon>Metazoa</taxon>
        <taxon>Ecdysozoa</taxon>
        <taxon>Arthropoda</taxon>
        <taxon>Chelicerata</taxon>
        <taxon>Arachnida</taxon>
        <taxon>Araneae</taxon>
        <taxon>Araneomorphae</taxon>
        <taxon>Entelegynae</taxon>
        <taxon>Araneoidea</taxon>
        <taxon>Araneidae</taxon>
        <taxon>Caerostris</taxon>
    </lineage>
</organism>
<dbReference type="EMBL" id="BPLQ01015526">
    <property type="protein sequence ID" value="GIY88809.1"/>
    <property type="molecule type" value="Genomic_DNA"/>
</dbReference>
<name>A0AAV4X2T6_9ARAC</name>
<reference evidence="1 2" key="1">
    <citation type="submission" date="2021-06" db="EMBL/GenBank/DDBJ databases">
        <title>Caerostris darwini draft genome.</title>
        <authorList>
            <person name="Kono N."/>
            <person name="Arakawa K."/>
        </authorList>
    </citation>
    <scope>NUCLEOTIDE SEQUENCE [LARGE SCALE GENOMIC DNA]</scope>
</reference>
<dbReference type="AlphaFoldDB" id="A0AAV4X2T6"/>
<gene>
    <name evidence="1" type="ORF">CDAR_438841</name>
</gene>
<keyword evidence="2" id="KW-1185">Reference proteome</keyword>
<protein>
    <submittedName>
        <fullName evidence="1">Uncharacterized protein</fullName>
    </submittedName>
</protein>
<proteinExistence type="predicted"/>
<evidence type="ECO:0000313" key="2">
    <source>
        <dbReference type="Proteomes" id="UP001054837"/>
    </source>
</evidence>
<evidence type="ECO:0000313" key="1">
    <source>
        <dbReference type="EMBL" id="GIY88809.1"/>
    </source>
</evidence>
<comment type="caution">
    <text evidence="1">The sequence shown here is derived from an EMBL/GenBank/DDBJ whole genome shotgun (WGS) entry which is preliminary data.</text>
</comment>
<accession>A0AAV4X2T6</accession>
<sequence length="89" mass="10329">MDLLGIPDTSFRGLNTLIALNVLKSTSKSWGTMNVIHLEKWEDIYRCFYAKGYQQMQSTQVATASQLLTRETREPSHYLTQIWNIKSFL</sequence>